<dbReference type="InterPro" id="IPR012349">
    <property type="entry name" value="Split_barrel_FMN-bd"/>
</dbReference>
<dbReference type="PIRSF" id="PIRSF010372">
    <property type="entry name" value="PaiB"/>
    <property type="match status" value="1"/>
</dbReference>
<dbReference type="PANTHER" id="PTHR35802">
    <property type="entry name" value="PROTEASE SYNTHASE AND SPORULATION PROTEIN PAI 2"/>
    <property type="match status" value="1"/>
</dbReference>
<dbReference type="EMBL" id="JAPTGG010000002">
    <property type="protein sequence ID" value="MCZ0864288.1"/>
    <property type="molecule type" value="Genomic_DNA"/>
</dbReference>
<dbReference type="PANTHER" id="PTHR35802:SF1">
    <property type="entry name" value="PROTEASE SYNTHASE AND SPORULATION PROTEIN PAI 2"/>
    <property type="match status" value="1"/>
</dbReference>
<dbReference type="SUPFAM" id="SSF50475">
    <property type="entry name" value="FMN-binding split barrel"/>
    <property type="match status" value="1"/>
</dbReference>
<organism evidence="1 2">
    <name type="scientific">Dasania phycosphaerae</name>
    <dbReference type="NCBI Taxonomy" id="2950436"/>
    <lineage>
        <taxon>Bacteria</taxon>
        <taxon>Pseudomonadati</taxon>
        <taxon>Pseudomonadota</taxon>
        <taxon>Gammaproteobacteria</taxon>
        <taxon>Cellvibrionales</taxon>
        <taxon>Spongiibacteraceae</taxon>
        <taxon>Dasania</taxon>
    </lineage>
</organism>
<dbReference type="RefSeq" id="WP_258330441.1">
    <property type="nucleotide sequence ID" value="NZ_JAPTGG010000002.1"/>
</dbReference>
<comment type="caution">
    <text evidence="1">The sequence shown here is derived from an EMBL/GenBank/DDBJ whole genome shotgun (WGS) entry which is preliminary data.</text>
</comment>
<reference evidence="1 2" key="1">
    <citation type="submission" date="2022-12" db="EMBL/GenBank/DDBJ databases">
        <title>Dasania phycosphaerae sp. nov., isolated from particulate material of the south coast of Korea.</title>
        <authorList>
            <person name="Jiang Y."/>
        </authorList>
    </citation>
    <scope>NUCLEOTIDE SEQUENCE [LARGE SCALE GENOMIC DNA]</scope>
    <source>
        <strain evidence="1 2">GY-19</strain>
    </source>
</reference>
<evidence type="ECO:0000313" key="1">
    <source>
        <dbReference type="EMBL" id="MCZ0864288.1"/>
    </source>
</evidence>
<proteinExistence type="predicted"/>
<gene>
    <name evidence="1" type="ORF">O0V09_03690</name>
</gene>
<dbReference type="Gene3D" id="2.30.110.10">
    <property type="entry name" value="Electron Transport, Fmn-binding Protein, Chain A"/>
    <property type="match status" value="1"/>
</dbReference>
<dbReference type="Pfam" id="PF04299">
    <property type="entry name" value="FMN_bind_2"/>
    <property type="match status" value="1"/>
</dbReference>
<keyword evidence="2" id="KW-1185">Reference proteome</keyword>
<dbReference type="InterPro" id="IPR007396">
    <property type="entry name" value="TR_PAI2-type"/>
</dbReference>
<protein>
    <submittedName>
        <fullName evidence="1">FMN-binding negative transcriptional regulator</fullName>
    </submittedName>
</protein>
<sequence>MSVSKVAAGKILASSLEDVGKNMFVPQHFDFSKESELIEYIKENPFAQFFSSFEEQLQITATPLIYANLPSDSLVKNSEPQTPEFFGHVAKRNPHCAAVLAGVPAVALLQGPDAYISPRWYVEEPKIPTWSYVAVQVQGQFIPIEDHEETLKVLEATIIHMERNEKDPWRYEDTDPKLLDQYSKGVLAFRFRVTGMQGIKRLGQSRDLEDMRKVMQGLTSTEDANALKIASMMQANIDRVIVPGS</sequence>
<name>A0A9J6RJ64_9GAMM</name>
<dbReference type="AlphaFoldDB" id="A0A9J6RJ64"/>
<evidence type="ECO:0000313" key="2">
    <source>
        <dbReference type="Proteomes" id="UP001069090"/>
    </source>
</evidence>
<dbReference type="Proteomes" id="UP001069090">
    <property type="component" value="Unassembled WGS sequence"/>
</dbReference>
<accession>A0A9J6RJ64</accession>